<dbReference type="Proteomes" id="UP001189429">
    <property type="component" value="Unassembled WGS sequence"/>
</dbReference>
<evidence type="ECO:0000313" key="3">
    <source>
        <dbReference type="Proteomes" id="UP001189429"/>
    </source>
</evidence>
<proteinExistence type="predicted"/>
<feature type="non-terminal residue" evidence="2">
    <location>
        <position position="215"/>
    </location>
</feature>
<feature type="region of interest" description="Disordered" evidence="1">
    <location>
        <begin position="1"/>
        <end position="104"/>
    </location>
</feature>
<evidence type="ECO:0000313" key="2">
    <source>
        <dbReference type="EMBL" id="CAK0878135.1"/>
    </source>
</evidence>
<protein>
    <submittedName>
        <fullName evidence="2">Uncharacterized protein</fullName>
    </submittedName>
</protein>
<feature type="non-terminal residue" evidence="2">
    <location>
        <position position="1"/>
    </location>
</feature>
<feature type="region of interest" description="Disordered" evidence="1">
    <location>
        <begin position="167"/>
        <end position="215"/>
    </location>
</feature>
<feature type="compositionally biased region" description="Basic residues" evidence="1">
    <location>
        <begin position="83"/>
        <end position="92"/>
    </location>
</feature>
<reference evidence="2" key="1">
    <citation type="submission" date="2023-10" db="EMBL/GenBank/DDBJ databases">
        <authorList>
            <person name="Chen Y."/>
            <person name="Shah S."/>
            <person name="Dougan E. K."/>
            <person name="Thang M."/>
            <person name="Chan C."/>
        </authorList>
    </citation>
    <scope>NUCLEOTIDE SEQUENCE [LARGE SCALE GENOMIC DNA]</scope>
</reference>
<accession>A0ABN9VZW9</accession>
<sequence>FSSNPPSHKTQRRPEVPQAALIRARGSPFLQRAPGAMHKRERDARQAGPGRARMWAERDRTEQDGQLRKTGGKRGQHSGALRAVRRAHRGARRGQLPASRRHPRLHLRRRREPLRRPPLPLWRPLVGAAGAREAASWRAPSLLAEGMVPPPTWRALGAAAAREAAPGERRLCGSCPPPGAAQARRSRQRDTSRQGGGGGGERHGGARGKVVGGGA</sequence>
<feature type="compositionally biased region" description="Basic and acidic residues" evidence="1">
    <location>
        <begin position="54"/>
        <end position="67"/>
    </location>
</feature>
<dbReference type="EMBL" id="CAUYUJ010017816">
    <property type="protein sequence ID" value="CAK0878135.1"/>
    <property type="molecule type" value="Genomic_DNA"/>
</dbReference>
<gene>
    <name evidence="2" type="ORF">PCOR1329_LOCUS61998</name>
</gene>
<name>A0ABN9VZW9_9DINO</name>
<evidence type="ECO:0000256" key="1">
    <source>
        <dbReference type="SAM" id="MobiDB-lite"/>
    </source>
</evidence>
<comment type="caution">
    <text evidence="2">The sequence shown here is derived from an EMBL/GenBank/DDBJ whole genome shotgun (WGS) entry which is preliminary data.</text>
</comment>
<keyword evidence="3" id="KW-1185">Reference proteome</keyword>
<organism evidence="2 3">
    <name type="scientific">Prorocentrum cordatum</name>
    <dbReference type="NCBI Taxonomy" id="2364126"/>
    <lineage>
        <taxon>Eukaryota</taxon>
        <taxon>Sar</taxon>
        <taxon>Alveolata</taxon>
        <taxon>Dinophyceae</taxon>
        <taxon>Prorocentrales</taxon>
        <taxon>Prorocentraceae</taxon>
        <taxon>Prorocentrum</taxon>
    </lineage>
</organism>